<dbReference type="EMBL" id="JAGFNS010000003">
    <property type="protein sequence ID" value="MBO3737100.1"/>
    <property type="molecule type" value="Genomic_DNA"/>
</dbReference>
<protein>
    <recommendedName>
        <fullName evidence="4">DUF3703 domain-containing protein</fullName>
    </recommendedName>
</protein>
<comment type="caution">
    <text evidence="2">The sequence shown here is derived from an EMBL/GenBank/DDBJ whole genome shotgun (WGS) entry which is preliminary data.</text>
</comment>
<evidence type="ECO:0008006" key="4">
    <source>
        <dbReference type="Google" id="ProtNLM"/>
    </source>
</evidence>
<proteinExistence type="predicted"/>
<gene>
    <name evidence="2" type="ORF">J5X75_06175</name>
</gene>
<accession>A0ABS3UEA4</accession>
<evidence type="ECO:0000256" key="1">
    <source>
        <dbReference type="SAM" id="MobiDB-lite"/>
    </source>
</evidence>
<organism evidence="2 3">
    <name type="scientific">Actinoplanes flavus</name>
    <dbReference type="NCBI Taxonomy" id="2820290"/>
    <lineage>
        <taxon>Bacteria</taxon>
        <taxon>Bacillati</taxon>
        <taxon>Actinomycetota</taxon>
        <taxon>Actinomycetes</taxon>
        <taxon>Micromonosporales</taxon>
        <taxon>Micromonosporaceae</taxon>
        <taxon>Actinoplanes</taxon>
    </lineage>
</organism>
<reference evidence="2 3" key="1">
    <citation type="submission" date="2021-03" db="EMBL/GenBank/DDBJ databases">
        <title>Actinoplanes flavus sp. nov., a novel actinomycete isolated from Coconut Palm rhizosphere soil.</title>
        <authorList>
            <person name="Luo X."/>
        </authorList>
    </citation>
    <scope>NUCLEOTIDE SEQUENCE [LARGE SCALE GENOMIC DNA]</scope>
    <source>
        <strain evidence="2 3">NEAU-H7</strain>
    </source>
</reference>
<dbReference type="RefSeq" id="WP_208466310.1">
    <property type="nucleotide sequence ID" value="NZ_JAGFNS010000003.1"/>
</dbReference>
<evidence type="ECO:0000313" key="3">
    <source>
        <dbReference type="Proteomes" id="UP000679690"/>
    </source>
</evidence>
<keyword evidence="3" id="KW-1185">Reference proteome</keyword>
<feature type="region of interest" description="Disordered" evidence="1">
    <location>
        <begin position="61"/>
        <end position="82"/>
    </location>
</feature>
<name>A0ABS3UEA4_9ACTN</name>
<evidence type="ECO:0000313" key="2">
    <source>
        <dbReference type="EMBL" id="MBO3737100.1"/>
    </source>
</evidence>
<dbReference type="Proteomes" id="UP000679690">
    <property type="component" value="Unassembled WGS sequence"/>
</dbReference>
<sequence>MTTHDWHARALAAEERKDWDEAITLVSAHAECFSADHYRHNSHLWHMRLLALAGRRPELEQLATTDSHARRALGRTEDPRDH</sequence>